<reference evidence="1 2" key="1">
    <citation type="journal article" date="2023" name="Insect Mol. Biol.">
        <title>Genome sequencing provides insights into the evolution of gene families encoding plant cell wall-degrading enzymes in longhorned beetles.</title>
        <authorList>
            <person name="Shin N.R."/>
            <person name="Okamura Y."/>
            <person name="Kirsch R."/>
            <person name="Pauchet Y."/>
        </authorList>
    </citation>
    <scope>NUCLEOTIDE SEQUENCE [LARGE SCALE GENOMIC DNA]</scope>
    <source>
        <strain evidence="1">EAD_L_NR</strain>
    </source>
</reference>
<dbReference type="EMBL" id="JANEYG010000009">
    <property type="protein sequence ID" value="KAJ8921735.1"/>
    <property type="molecule type" value="Genomic_DNA"/>
</dbReference>
<gene>
    <name evidence="1" type="ORF">NQ315_010645</name>
</gene>
<organism evidence="1 2">
    <name type="scientific">Exocentrus adspersus</name>
    <dbReference type="NCBI Taxonomy" id="1586481"/>
    <lineage>
        <taxon>Eukaryota</taxon>
        <taxon>Metazoa</taxon>
        <taxon>Ecdysozoa</taxon>
        <taxon>Arthropoda</taxon>
        <taxon>Hexapoda</taxon>
        <taxon>Insecta</taxon>
        <taxon>Pterygota</taxon>
        <taxon>Neoptera</taxon>
        <taxon>Endopterygota</taxon>
        <taxon>Coleoptera</taxon>
        <taxon>Polyphaga</taxon>
        <taxon>Cucujiformia</taxon>
        <taxon>Chrysomeloidea</taxon>
        <taxon>Cerambycidae</taxon>
        <taxon>Lamiinae</taxon>
        <taxon>Acanthocinini</taxon>
        <taxon>Exocentrus</taxon>
    </lineage>
</organism>
<protein>
    <submittedName>
        <fullName evidence="1">Uncharacterized protein</fullName>
    </submittedName>
</protein>
<dbReference type="Proteomes" id="UP001159042">
    <property type="component" value="Unassembled WGS sequence"/>
</dbReference>
<keyword evidence="2" id="KW-1185">Reference proteome</keyword>
<dbReference type="AlphaFoldDB" id="A0AAV8W5X3"/>
<proteinExistence type="predicted"/>
<evidence type="ECO:0000313" key="2">
    <source>
        <dbReference type="Proteomes" id="UP001159042"/>
    </source>
</evidence>
<accession>A0AAV8W5X3</accession>
<name>A0AAV8W5X3_9CUCU</name>
<sequence length="125" mass="13956">MKKAEVEFLATFTSGFSRNECSRLECYSTDLDQPTLKTSKCSTSLWGTFQKLGEGSIIKILHKLPRPGRSRAENFLDRHNNQANIPYTMSNSVISGPVGRLSSKDQSKLCFISLLPVIFILSIIV</sequence>
<comment type="caution">
    <text evidence="1">The sequence shown here is derived from an EMBL/GenBank/DDBJ whole genome shotgun (WGS) entry which is preliminary data.</text>
</comment>
<evidence type="ECO:0000313" key="1">
    <source>
        <dbReference type="EMBL" id="KAJ8921735.1"/>
    </source>
</evidence>